<evidence type="ECO:0008006" key="4">
    <source>
        <dbReference type="Google" id="ProtNLM"/>
    </source>
</evidence>
<name>A0A1D2VJ30_9ASCO</name>
<sequence length="83" mass="9266">MLFFAYFFLLLSLSAPPATSSLPNNTPLLYTYGLDASSAILNSQSSILLCFHPSCFPFSLSIFCFLFFSPTLFSSNLNYIHSF</sequence>
<dbReference type="AlphaFoldDB" id="A0A1D2VJ30"/>
<dbReference type="InParanoid" id="A0A1D2VJ30"/>
<protein>
    <recommendedName>
        <fullName evidence="4">Secreted protein</fullName>
    </recommendedName>
</protein>
<feature type="chain" id="PRO_5008910515" description="Secreted protein" evidence="1">
    <location>
        <begin position="21"/>
        <end position="83"/>
    </location>
</feature>
<reference evidence="3" key="1">
    <citation type="submission" date="2016-05" db="EMBL/GenBank/DDBJ databases">
        <title>Comparative genomics of biotechnologically important yeasts.</title>
        <authorList>
            <consortium name="DOE Joint Genome Institute"/>
            <person name="Riley R."/>
            <person name="Haridas S."/>
            <person name="Wolfe K.H."/>
            <person name="Lopes M.R."/>
            <person name="Hittinger C.T."/>
            <person name="Goker M."/>
            <person name="Salamov A."/>
            <person name="Wisecaver J."/>
            <person name="Long T.M."/>
            <person name="Aerts A.L."/>
            <person name="Barry K."/>
            <person name="Choi C."/>
            <person name="Clum A."/>
            <person name="Coughlan A.Y."/>
            <person name="Deshpande S."/>
            <person name="Douglass A.P."/>
            <person name="Hanson S.J."/>
            <person name="Klenk H.-P."/>
            <person name="Labutti K."/>
            <person name="Lapidus A."/>
            <person name="Lindquist E."/>
            <person name="Lipzen A."/>
            <person name="Meier-Kolthoff J.P."/>
            <person name="Ohm R.A."/>
            <person name="Otillar R.P."/>
            <person name="Pangilinan J."/>
            <person name="Peng Y."/>
            <person name="Rokas A."/>
            <person name="Rosa C.A."/>
            <person name="Scheuner C."/>
            <person name="Sibirny A.A."/>
            <person name="Slot J.C."/>
            <person name="Stielow J.B."/>
            <person name="Sun H."/>
            <person name="Kurtzman C.P."/>
            <person name="Blackwell M."/>
            <person name="Grigoriev I.V."/>
            <person name="Jeffries T.W."/>
        </authorList>
    </citation>
    <scope>NUCLEOTIDE SEQUENCE [LARGE SCALE GENOMIC DNA]</scope>
    <source>
        <strain evidence="3">DSM 1968</strain>
    </source>
</reference>
<dbReference type="GeneID" id="30962836"/>
<evidence type="ECO:0000313" key="3">
    <source>
        <dbReference type="Proteomes" id="UP000095038"/>
    </source>
</evidence>
<accession>A0A1D2VJ30</accession>
<feature type="signal peptide" evidence="1">
    <location>
        <begin position="1"/>
        <end position="20"/>
    </location>
</feature>
<keyword evidence="1" id="KW-0732">Signal</keyword>
<dbReference type="EMBL" id="KV454479">
    <property type="protein sequence ID" value="ODV61629.1"/>
    <property type="molecule type" value="Genomic_DNA"/>
</dbReference>
<dbReference type="Proteomes" id="UP000095038">
    <property type="component" value="Unassembled WGS sequence"/>
</dbReference>
<proteinExistence type="predicted"/>
<keyword evidence="3" id="KW-1185">Reference proteome</keyword>
<evidence type="ECO:0000313" key="2">
    <source>
        <dbReference type="EMBL" id="ODV61629.1"/>
    </source>
</evidence>
<dbReference type="RefSeq" id="XP_020047936.1">
    <property type="nucleotide sequence ID" value="XM_020189200.1"/>
</dbReference>
<gene>
    <name evidence="2" type="ORF">ASCRUDRAFT_143818</name>
</gene>
<evidence type="ECO:0000256" key="1">
    <source>
        <dbReference type="SAM" id="SignalP"/>
    </source>
</evidence>
<organism evidence="2 3">
    <name type="scientific">Ascoidea rubescens DSM 1968</name>
    <dbReference type="NCBI Taxonomy" id="1344418"/>
    <lineage>
        <taxon>Eukaryota</taxon>
        <taxon>Fungi</taxon>
        <taxon>Dikarya</taxon>
        <taxon>Ascomycota</taxon>
        <taxon>Saccharomycotina</taxon>
        <taxon>Saccharomycetes</taxon>
        <taxon>Ascoideaceae</taxon>
        <taxon>Ascoidea</taxon>
    </lineage>
</organism>